<keyword evidence="2" id="KW-0732">Signal</keyword>
<dbReference type="PANTHER" id="PTHR42928:SF5">
    <property type="entry name" value="BLR1237 PROTEIN"/>
    <property type="match status" value="1"/>
</dbReference>
<gene>
    <name evidence="3" type="ORF">FJU11_02650</name>
</gene>
<evidence type="ECO:0000256" key="1">
    <source>
        <dbReference type="ARBA" id="ARBA00006987"/>
    </source>
</evidence>
<dbReference type="Gene3D" id="3.40.190.10">
    <property type="entry name" value="Periplasmic binding protein-like II"/>
    <property type="match status" value="1"/>
</dbReference>
<dbReference type="EMBL" id="VHLH01000003">
    <property type="protein sequence ID" value="TPW31877.1"/>
    <property type="molecule type" value="Genomic_DNA"/>
</dbReference>
<protein>
    <submittedName>
        <fullName evidence="3">Tripartite tricarboxylate transporter substrate binding protein</fullName>
    </submittedName>
</protein>
<dbReference type="SUPFAM" id="SSF53850">
    <property type="entry name" value="Periplasmic binding protein-like II"/>
    <property type="match status" value="1"/>
</dbReference>
<keyword evidence="4" id="KW-1185">Reference proteome</keyword>
<proteinExistence type="inferred from homology"/>
<dbReference type="PANTHER" id="PTHR42928">
    <property type="entry name" value="TRICARBOXYLATE-BINDING PROTEIN"/>
    <property type="match status" value="1"/>
</dbReference>
<sequence length="325" mass="34315">MLTRRRFQFLAMAAAMIGSLSMGAAHAADWPTKPVHIIVPYSPGGNTDLIARSLAKPLSEKLGQPVVVENKPGAGGTIAASQVAKADPDGYTLLLGDIATHGVDPFVYGNLKYDPQKDFQPIAQITSIPLVLAVGPKVKVDTVKGLIQYAKDNPGQLDYASAGIGSAQQLAFEYFKAKAGIDAVHIPFNGSTPARTAIMSGEVGAIIDGTIVPNVKEGDLKALAVTGDKRTPALPDVPTMQEAGVDGYTFTSWHGLFAPAGTDKAIVQKLNKAVDAILGQPEFVKQFQKLNINLVGGSPEDFSQFIAQESDKLGKLVKQAGIKKR</sequence>
<comment type="similarity">
    <text evidence="1">Belongs to the UPF0065 (bug) family.</text>
</comment>
<dbReference type="Pfam" id="PF03401">
    <property type="entry name" value="TctC"/>
    <property type="match status" value="1"/>
</dbReference>
<dbReference type="OrthoDB" id="8443386at2"/>
<dbReference type="CDD" id="cd13578">
    <property type="entry name" value="PBP2_Bug27"/>
    <property type="match status" value="1"/>
</dbReference>
<evidence type="ECO:0000313" key="4">
    <source>
        <dbReference type="Proteomes" id="UP000320314"/>
    </source>
</evidence>
<comment type="caution">
    <text evidence="3">The sequence shown here is derived from an EMBL/GenBank/DDBJ whole genome shotgun (WGS) entry which is preliminary data.</text>
</comment>
<dbReference type="AlphaFoldDB" id="A0A506UH09"/>
<dbReference type="Proteomes" id="UP000320314">
    <property type="component" value="Unassembled WGS sequence"/>
</dbReference>
<evidence type="ECO:0000256" key="2">
    <source>
        <dbReference type="SAM" id="SignalP"/>
    </source>
</evidence>
<dbReference type="InterPro" id="IPR042100">
    <property type="entry name" value="Bug_dom1"/>
</dbReference>
<feature type="chain" id="PRO_5021411728" evidence="2">
    <location>
        <begin position="28"/>
        <end position="325"/>
    </location>
</feature>
<dbReference type="Gene3D" id="3.40.190.150">
    <property type="entry name" value="Bordetella uptake gene, domain 1"/>
    <property type="match status" value="1"/>
</dbReference>
<dbReference type="InterPro" id="IPR005064">
    <property type="entry name" value="BUG"/>
</dbReference>
<dbReference type="PIRSF" id="PIRSF017082">
    <property type="entry name" value="YflP"/>
    <property type="match status" value="1"/>
</dbReference>
<accession>A0A506UH09</accession>
<evidence type="ECO:0000313" key="3">
    <source>
        <dbReference type="EMBL" id="TPW31877.1"/>
    </source>
</evidence>
<dbReference type="RefSeq" id="WP_141165474.1">
    <property type="nucleotide sequence ID" value="NZ_VHLH01000003.1"/>
</dbReference>
<feature type="signal peptide" evidence="2">
    <location>
        <begin position="1"/>
        <end position="27"/>
    </location>
</feature>
<reference evidence="3 4" key="1">
    <citation type="submission" date="2019-06" db="EMBL/GenBank/DDBJ databases">
        <authorList>
            <person name="Li M."/>
        </authorList>
    </citation>
    <scope>NUCLEOTIDE SEQUENCE [LARGE SCALE GENOMIC DNA]</scope>
    <source>
        <strain evidence="3 4">BGMRC6574</strain>
    </source>
</reference>
<organism evidence="3 4">
    <name type="scientific">Pararhizobium mangrovi</name>
    <dbReference type="NCBI Taxonomy" id="2590452"/>
    <lineage>
        <taxon>Bacteria</taxon>
        <taxon>Pseudomonadati</taxon>
        <taxon>Pseudomonadota</taxon>
        <taxon>Alphaproteobacteria</taxon>
        <taxon>Hyphomicrobiales</taxon>
        <taxon>Rhizobiaceae</taxon>
        <taxon>Rhizobium/Agrobacterium group</taxon>
        <taxon>Pararhizobium</taxon>
    </lineage>
</organism>
<name>A0A506UH09_9HYPH</name>